<proteinExistence type="predicted"/>
<evidence type="ECO:0000313" key="1">
    <source>
        <dbReference type="EMBL" id="KZV25831.1"/>
    </source>
</evidence>
<dbReference type="AlphaFoldDB" id="A0A2Z7AV98"/>
<sequence>MNAERSNQYARGLFLEVRRKHLLRLPFFQIGKILEDFDLYNDLYKPLSWDLQHSPS</sequence>
<name>A0A2Z7AV98_9LAMI</name>
<protein>
    <submittedName>
        <fullName evidence="1">Uncharacterized protein</fullName>
    </submittedName>
</protein>
<accession>A0A2Z7AV98</accession>
<reference evidence="1 2" key="1">
    <citation type="journal article" date="2015" name="Proc. Natl. Acad. Sci. U.S.A.">
        <title>The resurrection genome of Boea hygrometrica: A blueprint for survival of dehydration.</title>
        <authorList>
            <person name="Xiao L."/>
            <person name="Yang G."/>
            <person name="Zhang L."/>
            <person name="Yang X."/>
            <person name="Zhao S."/>
            <person name="Ji Z."/>
            <person name="Zhou Q."/>
            <person name="Hu M."/>
            <person name="Wang Y."/>
            <person name="Chen M."/>
            <person name="Xu Y."/>
            <person name="Jin H."/>
            <person name="Xiao X."/>
            <person name="Hu G."/>
            <person name="Bao F."/>
            <person name="Hu Y."/>
            <person name="Wan P."/>
            <person name="Li L."/>
            <person name="Deng X."/>
            <person name="Kuang T."/>
            <person name="Xiang C."/>
            <person name="Zhu J.K."/>
            <person name="Oliver M.J."/>
            <person name="He Y."/>
        </authorList>
    </citation>
    <scope>NUCLEOTIDE SEQUENCE [LARGE SCALE GENOMIC DNA]</scope>
    <source>
        <strain evidence="2">cv. XS01</strain>
    </source>
</reference>
<organism evidence="1 2">
    <name type="scientific">Dorcoceras hygrometricum</name>
    <dbReference type="NCBI Taxonomy" id="472368"/>
    <lineage>
        <taxon>Eukaryota</taxon>
        <taxon>Viridiplantae</taxon>
        <taxon>Streptophyta</taxon>
        <taxon>Embryophyta</taxon>
        <taxon>Tracheophyta</taxon>
        <taxon>Spermatophyta</taxon>
        <taxon>Magnoliopsida</taxon>
        <taxon>eudicotyledons</taxon>
        <taxon>Gunneridae</taxon>
        <taxon>Pentapetalae</taxon>
        <taxon>asterids</taxon>
        <taxon>lamiids</taxon>
        <taxon>Lamiales</taxon>
        <taxon>Gesneriaceae</taxon>
        <taxon>Didymocarpoideae</taxon>
        <taxon>Trichosporeae</taxon>
        <taxon>Loxocarpinae</taxon>
        <taxon>Dorcoceras</taxon>
    </lineage>
</organism>
<keyword evidence="2" id="KW-1185">Reference proteome</keyword>
<gene>
    <name evidence="1" type="ORF">F511_12238</name>
</gene>
<dbReference type="Proteomes" id="UP000250235">
    <property type="component" value="Unassembled WGS sequence"/>
</dbReference>
<dbReference type="EMBL" id="KV011826">
    <property type="protein sequence ID" value="KZV25831.1"/>
    <property type="molecule type" value="Genomic_DNA"/>
</dbReference>
<evidence type="ECO:0000313" key="2">
    <source>
        <dbReference type="Proteomes" id="UP000250235"/>
    </source>
</evidence>